<dbReference type="STRING" id="1051890.A0A3N4M0S5"/>
<evidence type="ECO:0000256" key="1">
    <source>
        <dbReference type="RuleBase" id="RU003690"/>
    </source>
</evidence>
<dbReference type="PANTHER" id="PTHR10353">
    <property type="entry name" value="GLYCOSYL HYDROLASE"/>
    <property type="match status" value="1"/>
</dbReference>
<dbReference type="PANTHER" id="PTHR10353:SF53">
    <property type="entry name" value="BETA-1,4-GLUCOSIDASE (EUROFUNG)"/>
    <property type="match status" value="1"/>
</dbReference>
<name>A0A3N4M0S5_9PEZI</name>
<proteinExistence type="inferred from homology"/>
<evidence type="ECO:0000313" key="3">
    <source>
        <dbReference type="Proteomes" id="UP000267821"/>
    </source>
</evidence>
<dbReference type="Gene3D" id="3.20.20.80">
    <property type="entry name" value="Glycosidases"/>
    <property type="match status" value="1"/>
</dbReference>
<sequence length="491" mass="56276">MIMKSSFAAVNASAGLTPLPIKDFSNEQLGLLWAQVYHILHHLSYSPGWVADDTTGDVLGQHYYLYMQDFARLKALVGLDYFPSGRAQSMRRARRHYDEYIMTMVKNGIKPVIFLFHWDTPLALFNEYGAWSSPKIVDDYFNYAKWVITRYDKYVPVWFTINEPQYCNWQYANYLIGDYYPSHGFEKGMPNRFLCGHYTLLAHAKIAKWYQEEFKGKGKISFKNSGNYFEPVTNSTEDSVAVQHTLKESLGDLLPKFTEQEKKLIKGSCDFYAIDGYTAFYAKSLSPSFCFSCITNRTDPAWPECAPTSSSAPDGFGVGPAADNGASWLKSTPVGIRKFLNHITKELFPSVKEIMVSEFGFAEPFESECTNLQDAIWDLRRTDHLQWFLDNILLAIHEDEVNVTGAFTWSICEFNVSNLLTPLPEVERSGNVWLISDLTCLIDDSFEWSSGAKVRFGLQYLNYTSLERTPKASMFQYLDWFKNHCGEFIKS</sequence>
<comment type="similarity">
    <text evidence="1">Belongs to the glycosyl hydrolase 1 family.</text>
</comment>
<dbReference type="SUPFAM" id="SSF51445">
    <property type="entry name" value="(Trans)glycosidases"/>
    <property type="match status" value="1"/>
</dbReference>
<dbReference type="AlphaFoldDB" id="A0A3N4M0S5"/>
<gene>
    <name evidence="2" type="ORF">L211DRAFT_846542</name>
</gene>
<dbReference type="InterPro" id="IPR017853">
    <property type="entry name" value="GH"/>
</dbReference>
<reference evidence="2 3" key="1">
    <citation type="journal article" date="2018" name="Nat. Ecol. Evol.">
        <title>Pezizomycetes genomes reveal the molecular basis of ectomycorrhizal truffle lifestyle.</title>
        <authorList>
            <person name="Murat C."/>
            <person name="Payen T."/>
            <person name="Noel B."/>
            <person name="Kuo A."/>
            <person name="Morin E."/>
            <person name="Chen J."/>
            <person name="Kohler A."/>
            <person name="Krizsan K."/>
            <person name="Balestrini R."/>
            <person name="Da Silva C."/>
            <person name="Montanini B."/>
            <person name="Hainaut M."/>
            <person name="Levati E."/>
            <person name="Barry K.W."/>
            <person name="Belfiori B."/>
            <person name="Cichocki N."/>
            <person name="Clum A."/>
            <person name="Dockter R.B."/>
            <person name="Fauchery L."/>
            <person name="Guy J."/>
            <person name="Iotti M."/>
            <person name="Le Tacon F."/>
            <person name="Lindquist E.A."/>
            <person name="Lipzen A."/>
            <person name="Malagnac F."/>
            <person name="Mello A."/>
            <person name="Molinier V."/>
            <person name="Miyauchi S."/>
            <person name="Poulain J."/>
            <person name="Riccioni C."/>
            <person name="Rubini A."/>
            <person name="Sitrit Y."/>
            <person name="Splivallo R."/>
            <person name="Traeger S."/>
            <person name="Wang M."/>
            <person name="Zifcakova L."/>
            <person name="Wipf D."/>
            <person name="Zambonelli A."/>
            <person name="Paolocci F."/>
            <person name="Nowrousian M."/>
            <person name="Ottonello S."/>
            <person name="Baldrian P."/>
            <person name="Spatafora J.W."/>
            <person name="Henrissat B."/>
            <person name="Nagy L.G."/>
            <person name="Aury J.M."/>
            <person name="Wincker P."/>
            <person name="Grigoriev I.V."/>
            <person name="Bonfante P."/>
            <person name="Martin F.M."/>
        </authorList>
    </citation>
    <scope>NUCLEOTIDE SEQUENCE [LARGE SCALE GENOMIC DNA]</scope>
    <source>
        <strain evidence="2 3">ATCC MYA-4762</strain>
    </source>
</reference>
<dbReference type="Proteomes" id="UP000267821">
    <property type="component" value="Unassembled WGS sequence"/>
</dbReference>
<organism evidence="2 3">
    <name type="scientific">Terfezia boudieri ATCC MYA-4762</name>
    <dbReference type="NCBI Taxonomy" id="1051890"/>
    <lineage>
        <taxon>Eukaryota</taxon>
        <taxon>Fungi</taxon>
        <taxon>Dikarya</taxon>
        <taxon>Ascomycota</taxon>
        <taxon>Pezizomycotina</taxon>
        <taxon>Pezizomycetes</taxon>
        <taxon>Pezizales</taxon>
        <taxon>Pezizaceae</taxon>
        <taxon>Terfezia</taxon>
    </lineage>
</organism>
<keyword evidence="3" id="KW-1185">Reference proteome</keyword>
<protein>
    <submittedName>
        <fullName evidence="2">Glycoside hydrolase</fullName>
    </submittedName>
</protein>
<evidence type="ECO:0000313" key="2">
    <source>
        <dbReference type="EMBL" id="RPB26982.1"/>
    </source>
</evidence>
<dbReference type="GO" id="GO:0008422">
    <property type="term" value="F:beta-glucosidase activity"/>
    <property type="evidence" value="ECO:0007669"/>
    <property type="project" value="TreeGrafter"/>
</dbReference>
<keyword evidence="2" id="KW-0378">Hydrolase</keyword>
<dbReference type="OrthoDB" id="65569at2759"/>
<dbReference type="EMBL" id="ML121532">
    <property type="protein sequence ID" value="RPB26982.1"/>
    <property type="molecule type" value="Genomic_DNA"/>
</dbReference>
<dbReference type="InterPro" id="IPR001360">
    <property type="entry name" value="Glyco_hydro_1"/>
</dbReference>
<dbReference type="Pfam" id="PF00232">
    <property type="entry name" value="Glyco_hydro_1"/>
    <property type="match status" value="2"/>
</dbReference>
<dbReference type="InParanoid" id="A0A3N4M0S5"/>
<dbReference type="GO" id="GO:0005975">
    <property type="term" value="P:carbohydrate metabolic process"/>
    <property type="evidence" value="ECO:0007669"/>
    <property type="project" value="InterPro"/>
</dbReference>
<accession>A0A3N4M0S5</accession>